<feature type="domain" description="DUF4143" evidence="2">
    <location>
        <begin position="190"/>
        <end position="346"/>
    </location>
</feature>
<evidence type="ECO:0000313" key="3">
    <source>
        <dbReference type="EMBL" id="QDV10124.1"/>
    </source>
</evidence>
<evidence type="ECO:0000313" key="4">
    <source>
        <dbReference type="Proteomes" id="UP000320390"/>
    </source>
</evidence>
<reference evidence="3 4" key="1">
    <citation type="submission" date="2019-02" db="EMBL/GenBank/DDBJ databases">
        <title>Deep-cultivation of Planctomycetes and their phenomic and genomic characterization uncovers novel biology.</title>
        <authorList>
            <person name="Wiegand S."/>
            <person name="Jogler M."/>
            <person name="Boedeker C."/>
            <person name="Pinto D."/>
            <person name="Vollmers J."/>
            <person name="Rivas-Marin E."/>
            <person name="Kohn T."/>
            <person name="Peeters S.H."/>
            <person name="Heuer A."/>
            <person name="Rast P."/>
            <person name="Oberbeckmann S."/>
            <person name="Bunk B."/>
            <person name="Jeske O."/>
            <person name="Meyerdierks A."/>
            <person name="Storesund J.E."/>
            <person name="Kallscheuer N."/>
            <person name="Luecker S."/>
            <person name="Lage O.M."/>
            <person name="Pohl T."/>
            <person name="Merkel B.J."/>
            <person name="Hornburger P."/>
            <person name="Mueller R.-W."/>
            <person name="Bruemmer F."/>
            <person name="Labrenz M."/>
            <person name="Spormann A.M."/>
            <person name="Op den Camp H."/>
            <person name="Overmann J."/>
            <person name="Amann R."/>
            <person name="Jetten M.S.M."/>
            <person name="Mascher T."/>
            <person name="Medema M.H."/>
            <person name="Devos D.P."/>
            <person name="Kaster A.-K."/>
            <person name="Ovreas L."/>
            <person name="Rohde M."/>
            <person name="Galperin M.Y."/>
            <person name="Jogler C."/>
        </authorList>
    </citation>
    <scope>NUCLEOTIDE SEQUENCE [LARGE SCALE GENOMIC DNA]</scope>
    <source>
        <strain evidence="3 4">Poly30</strain>
    </source>
</reference>
<dbReference type="OrthoDB" id="256957at2"/>
<dbReference type="EMBL" id="CP036434">
    <property type="protein sequence ID" value="QDV10124.1"/>
    <property type="molecule type" value="Genomic_DNA"/>
</dbReference>
<dbReference type="InterPro" id="IPR027417">
    <property type="entry name" value="P-loop_NTPase"/>
</dbReference>
<name>A0A518F1C3_9BACT</name>
<gene>
    <name evidence="3" type="ORF">Poly30_56860</name>
</gene>
<dbReference type="Pfam" id="PF13173">
    <property type="entry name" value="AAA_14"/>
    <property type="match status" value="1"/>
</dbReference>
<dbReference type="AlphaFoldDB" id="A0A518F1C3"/>
<evidence type="ECO:0000259" key="1">
    <source>
        <dbReference type="Pfam" id="PF13173"/>
    </source>
</evidence>
<dbReference type="InterPro" id="IPR041682">
    <property type="entry name" value="AAA_14"/>
</dbReference>
<dbReference type="InterPro" id="IPR025420">
    <property type="entry name" value="DUF4143"/>
</dbReference>
<accession>A0A518F1C3</accession>
<dbReference type="Pfam" id="PF13635">
    <property type="entry name" value="DUF4143"/>
    <property type="match status" value="1"/>
</dbReference>
<proteinExistence type="predicted"/>
<dbReference type="PANTHER" id="PTHR43566">
    <property type="entry name" value="CONSERVED PROTEIN"/>
    <property type="match status" value="1"/>
</dbReference>
<dbReference type="RefSeq" id="WP_145205758.1">
    <property type="nucleotide sequence ID" value="NZ_CP036434.1"/>
</dbReference>
<evidence type="ECO:0008006" key="5">
    <source>
        <dbReference type="Google" id="ProtNLM"/>
    </source>
</evidence>
<organism evidence="3 4">
    <name type="scientific">Saltatorellus ferox</name>
    <dbReference type="NCBI Taxonomy" id="2528018"/>
    <lineage>
        <taxon>Bacteria</taxon>
        <taxon>Pseudomonadati</taxon>
        <taxon>Planctomycetota</taxon>
        <taxon>Planctomycetia</taxon>
        <taxon>Planctomycetia incertae sedis</taxon>
        <taxon>Saltatorellus</taxon>
    </lineage>
</organism>
<dbReference type="SUPFAM" id="SSF52540">
    <property type="entry name" value="P-loop containing nucleoside triphosphate hydrolases"/>
    <property type="match status" value="1"/>
</dbReference>
<sequence>MIAREATTKIRALLGSFPAVAMLGPRQVGKTTLSLTFSDSGEGARRTLYLDLEASSDRAKLEDPEGFLTLHQDRLVILDEVQRSPGLFQVLRGIIDQRIRKGRPTGHFLLLGSASIDLIQQASETLAGRIAYTELSPFSALEVLHAEAPNQHVSKLDTLWARGGFPRSYLATSDQESVLWRANFITTYLERDIPQLGPRIAAETLRRFWTMLAHRQGASWNASALARSLGVDGKTVQSYLDLFVDLLLVRRLAPAHPNVEKRLSKSPKVFVRDSGLVHTLLRLDSLDDVLGHPIAGASWEGFAIESLLSVAPDRTEPSHYRTHAGAEMDLVLDLPGNKRWAFEFKRTLSPRPTKSLHVSRADLQTDRTLVIYPGTDRFPLGENTEAIGLQEAMHEIVAHSESRGDRGS</sequence>
<evidence type="ECO:0000259" key="2">
    <source>
        <dbReference type="Pfam" id="PF13635"/>
    </source>
</evidence>
<dbReference type="PANTHER" id="PTHR43566:SF2">
    <property type="entry name" value="DUF4143 DOMAIN-CONTAINING PROTEIN"/>
    <property type="match status" value="1"/>
</dbReference>
<protein>
    <recommendedName>
        <fullName evidence="5">Archaeal ATPase</fullName>
    </recommendedName>
</protein>
<keyword evidence="4" id="KW-1185">Reference proteome</keyword>
<feature type="domain" description="AAA" evidence="1">
    <location>
        <begin position="18"/>
        <end position="144"/>
    </location>
</feature>
<dbReference type="Proteomes" id="UP000320390">
    <property type="component" value="Chromosome"/>
</dbReference>